<dbReference type="AlphaFoldDB" id="A0A4Q0MLU0"/>
<dbReference type="Gene3D" id="3.40.50.150">
    <property type="entry name" value="Vaccinia Virus protein VP39"/>
    <property type="match status" value="1"/>
</dbReference>
<dbReference type="InterPro" id="IPR002877">
    <property type="entry name" value="RNA_MeTrfase_FtsJ_dom"/>
</dbReference>
<comment type="caution">
    <text evidence="6">The sequence shown here is derived from an EMBL/GenBank/DDBJ whole genome shotgun (WGS) entry which is preliminary data.</text>
</comment>
<sequence>MSNPPPRRRADLLLVERGLFESRARAQAAIAAGLVTADGATVGRASDTLSVEAAITAEPAHPYVSRGGVKLAFALDRFDIAVEGFEALDVGASTGGFTDVLLARGAVRVVAVDVGRGQLHPRIAADPRVTSREGVDIRDFAAADLPAAPGLVVIDVSFAPLSAVLPAAAMLAAPGAAIVALVKPQFEVGRKAIGKRGIVKDEAARLHALAAAWDLASGLGLVVLGDVPSPITGGDGNVEYLLAARKPHG</sequence>
<keyword evidence="7" id="KW-1185">Reference proteome</keyword>
<evidence type="ECO:0000313" key="7">
    <source>
        <dbReference type="Proteomes" id="UP000289708"/>
    </source>
</evidence>
<evidence type="ECO:0000256" key="1">
    <source>
        <dbReference type="ARBA" id="ARBA00022884"/>
    </source>
</evidence>
<feature type="domain" description="Ribosomal RNA methyltransferase FtsJ" evidence="5">
    <location>
        <begin position="63"/>
        <end position="245"/>
    </location>
</feature>
<dbReference type="InterPro" id="IPR047048">
    <property type="entry name" value="TlyA"/>
</dbReference>
<feature type="domain" description="RNA-binding S4" evidence="4">
    <location>
        <begin position="8"/>
        <end position="53"/>
    </location>
</feature>
<dbReference type="GO" id="GO:0008168">
    <property type="term" value="F:methyltransferase activity"/>
    <property type="evidence" value="ECO:0007669"/>
    <property type="project" value="UniProtKB-KW"/>
</dbReference>
<reference evidence="6 7" key="1">
    <citation type="submission" date="2018-12" db="EMBL/GenBank/DDBJ databases">
        <title>bacterium Hansschlegelia zhihuaiae S113.</title>
        <authorList>
            <person name="He J."/>
        </authorList>
    </citation>
    <scope>NUCLEOTIDE SEQUENCE [LARGE SCALE GENOMIC DNA]</scope>
    <source>
        <strain evidence="6 7">S 113</strain>
    </source>
</reference>
<dbReference type="InterPro" id="IPR004538">
    <property type="entry name" value="Hemolysin_A/TlyA"/>
</dbReference>
<comment type="similarity">
    <text evidence="2">Belongs to the TlyA family.</text>
</comment>
<dbReference type="SUPFAM" id="SSF53335">
    <property type="entry name" value="S-adenosyl-L-methionine-dependent methyltransferases"/>
    <property type="match status" value="1"/>
</dbReference>
<dbReference type="EMBL" id="RYFI01000004">
    <property type="protein sequence ID" value="RXF74405.1"/>
    <property type="molecule type" value="Genomic_DNA"/>
</dbReference>
<keyword evidence="1 3" id="KW-0694">RNA-binding</keyword>
<dbReference type="PANTHER" id="PTHR32319:SF0">
    <property type="entry name" value="BACTERIAL HEMOLYSIN-LIKE PROTEIN"/>
    <property type="match status" value="1"/>
</dbReference>
<dbReference type="NCBIfam" id="TIGR00478">
    <property type="entry name" value="tly"/>
    <property type="match status" value="1"/>
</dbReference>
<dbReference type="PROSITE" id="PS00430">
    <property type="entry name" value="TONB_DEPENDENT_REC_1"/>
    <property type="match status" value="1"/>
</dbReference>
<dbReference type="PROSITE" id="PS50889">
    <property type="entry name" value="S4"/>
    <property type="match status" value="1"/>
</dbReference>
<evidence type="ECO:0000256" key="2">
    <source>
        <dbReference type="ARBA" id="ARBA00029460"/>
    </source>
</evidence>
<evidence type="ECO:0000259" key="5">
    <source>
        <dbReference type="Pfam" id="PF01728"/>
    </source>
</evidence>
<organism evidence="6 7">
    <name type="scientific">Hansschlegelia zhihuaiae</name>
    <dbReference type="NCBI Taxonomy" id="405005"/>
    <lineage>
        <taxon>Bacteria</taxon>
        <taxon>Pseudomonadati</taxon>
        <taxon>Pseudomonadota</taxon>
        <taxon>Alphaproteobacteria</taxon>
        <taxon>Hyphomicrobiales</taxon>
        <taxon>Methylopilaceae</taxon>
        <taxon>Hansschlegelia</taxon>
    </lineage>
</organism>
<dbReference type="InterPro" id="IPR002942">
    <property type="entry name" value="S4_RNA-bd"/>
</dbReference>
<dbReference type="Gene3D" id="3.10.290.10">
    <property type="entry name" value="RNA-binding S4 domain"/>
    <property type="match status" value="1"/>
</dbReference>
<dbReference type="InterPro" id="IPR036986">
    <property type="entry name" value="S4_RNA-bd_sf"/>
</dbReference>
<dbReference type="SUPFAM" id="SSF55174">
    <property type="entry name" value="Alpha-L RNA-binding motif"/>
    <property type="match status" value="1"/>
</dbReference>
<dbReference type="OrthoDB" id="9784736at2"/>
<gene>
    <name evidence="6" type="ORF">EK403_06190</name>
</gene>
<keyword evidence="6" id="KW-0808">Transferase</keyword>
<evidence type="ECO:0000259" key="4">
    <source>
        <dbReference type="Pfam" id="PF01479"/>
    </source>
</evidence>
<dbReference type="GO" id="GO:0003723">
    <property type="term" value="F:RNA binding"/>
    <property type="evidence" value="ECO:0007669"/>
    <property type="project" value="UniProtKB-KW"/>
</dbReference>
<proteinExistence type="inferred from homology"/>
<dbReference type="InterPro" id="IPR029063">
    <property type="entry name" value="SAM-dependent_MTases_sf"/>
</dbReference>
<dbReference type="Pfam" id="PF01479">
    <property type="entry name" value="S4"/>
    <property type="match status" value="1"/>
</dbReference>
<evidence type="ECO:0000256" key="3">
    <source>
        <dbReference type="PROSITE-ProRule" id="PRU00182"/>
    </source>
</evidence>
<dbReference type="Pfam" id="PF01728">
    <property type="entry name" value="FtsJ"/>
    <property type="match status" value="1"/>
</dbReference>
<dbReference type="PIRSF" id="PIRSF005578">
    <property type="entry name" value="TlyA"/>
    <property type="match status" value="1"/>
</dbReference>
<dbReference type="Proteomes" id="UP000289708">
    <property type="component" value="Unassembled WGS sequence"/>
</dbReference>
<dbReference type="GO" id="GO:0032259">
    <property type="term" value="P:methylation"/>
    <property type="evidence" value="ECO:0007669"/>
    <property type="project" value="UniProtKB-KW"/>
</dbReference>
<dbReference type="RefSeq" id="WP_128776630.1">
    <property type="nucleotide sequence ID" value="NZ_RYFI01000004.1"/>
</dbReference>
<accession>A0A4Q0MLU0</accession>
<dbReference type="PANTHER" id="PTHR32319">
    <property type="entry name" value="BACTERIAL HEMOLYSIN-LIKE PROTEIN"/>
    <property type="match status" value="1"/>
</dbReference>
<name>A0A4Q0MLU0_9HYPH</name>
<protein>
    <submittedName>
        <fullName evidence="6">TlyA family RNA methyltransferase</fullName>
    </submittedName>
</protein>
<dbReference type="InterPro" id="IPR010916">
    <property type="entry name" value="TonB_box_CS"/>
</dbReference>
<evidence type="ECO:0000313" key="6">
    <source>
        <dbReference type="EMBL" id="RXF74405.1"/>
    </source>
</evidence>
<keyword evidence="6" id="KW-0489">Methyltransferase</keyword>